<feature type="chain" id="PRO_5017054487" description="Gliding motility-associated lipoprotein GldH" evidence="1">
    <location>
        <begin position="19"/>
        <end position="167"/>
    </location>
</feature>
<sequence>MKNSILFFALLLSLPASSQNGCQKTIHYEYSSFDGEHRFFTPKEDEKRRDEPIYFEKALSKGETKYYVHIKVYYPTFYTALVDLSIQFADGSKILRRQQLIGVKPSKITNFYESTTLFRINESELNLFLNKRIGGFSIQTDEFKIPAEEGVQLKHEVECLRYAQVPK</sequence>
<evidence type="ECO:0000256" key="1">
    <source>
        <dbReference type="SAM" id="SignalP"/>
    </source>
</evidence>
<keyword evidence="1" id="KW-0732">Signal</keyword>
<dbReference type="KEGG" id="run:DR864_13490"/>
<evidence type="ECO:0000313" key="3">
    <source>
        <dbReference type="Proteomes" id="UP000251993"/>
    </source>
</evidence>
<dbReference type="RefSeq" id="WP_114067475.1">
    <property type="nucleotide sequence ID" value="NZ_CP030850.1"/>
</dbReference>
<accession>A0A344TJ72</accession>
<reference evidence="2 3" key="1">
    <citation type="submission" date="2018-07" db="EMBL/GenBank/DDBJ databases">
        <title>Genome sequencing of Runella.</title>
        <authorList>
            <person name="Baek M.-G."/>
            <person name="Yi H."/>
        </authorList>
    </citation>
    <scope>NUCLEOTIDE SEQUENCE [LARGE SCALE GENOMIC DNA]</scope>
    <source>
        <strain evidence="2 3">HYN0085</strain>
    </source>
</reference>
<keyword evidence="3" id="KW-1185">Reference proteome</keyword>
<feature type="signal peptide" evidence="1">
    <location>
        <begin position="1"/>
        <end position="18"/>
    </location>
</feature>
<dbReference type="Proteomes" id="UP000251993">
    <property type="component" value="Chromosome"/>
</dbReference>
<evidence type="ECO:0008006" key="4">
    <source>
        <dbReference type="Google" id="ProtNLM"/>
    </source>
</evidence>
<evidence type="ECO:0000313" key="2">
    <source>
        <dbReference type="EMBL" id="AXE18693.1"/>
    </source>
</evidence>
<gene>
    <name evidence="2" type="ORF">DR864_13490</name>
</gene>
<organism evidence="2 3">
    <name type="scientific">Runella rosea</name>
    <dbReference type="NCBI Taxonomy" id="2259595"/>
    <lineage>
        <taxon>Bacteria</taxon>
        <taxon>Pseudomonadati</taxon>
        <taxon>Bacteroidota</taxon>
        <taxon>Cytophagia</taxon>
        <taxon>Cytophagales</taxon>
        <taxon>Spirosomataceae</taxon>
        <taxon>Runella</taxon>
    </lineage>
</organism>
<name>A0A344TJ72_9BACT</name>
<proteinExistence type="predicted"/>
<dbReference type="EMBL" id="CP030850">
    <property type="protein sequence ID" value="AXE18693.1"/>
    <property type="molecule type" value="Genomic_DNA"/>
</dbReference>
<protein>
    <recommendedName>
        <fullName evidence="4">Gliding motility-associated lipoprotein GldH</fullName>
    </recommendedName>
</protein>
<dbReference type="AlphaFoldDB" id="A0A344TJ72"/>
<dbReference type="OrthoDB" id="9823847at2"/>